<accession>A0ABV8J6X2</accession>
<gene>
    <name evidence="1" type="ORF">ACFO0C_43220</name>
</gene>
<organism evidence="1 2">
    <name type="scientific">Actinoplanes subglobosus</name>
    <dbReference type="NCBI Taxonomy" id="1547892"/>
    <lineage>
        <taxon>Bacteria</taxon>
        <taxon>Bacillati</taxon>
        <taxon>Actinomycetota</taxon>
        <taxon>Actinomycetes</taxon>
        <taxon>Micromonosporales</taxon>
        <taxon>Micromonosporaceae</taxon>
        <taxon>Actinoplanes</taxon>
    </lineage>
</organism>
<evidence type="ECO:0000313" key="1">
    <source>
        <dbReference type="EMBL" id="MFC4071791.1"/>
    </source>
</evidence>
<name>A0ABV8J6X2_9ACTN</name>
<evidence type="ECO:0000313" key="2">
    <source>
        <dbReference type="Proteomes" id="UP001595867"/>
    </source>
</evidence>
<protein>
    <submittedName>
        <fullName evidence="1">Uncharacterized protein</fullName>
    </submittedName>
</protein>
<sequence>MTKPQLSRRPARSDRPHWWKLLLDTVPALLDLPATLGDLVGEASAAVLDDPVDLLPGTRRRRRTRGRSPVADA</sequence>
<reference evidence="2" key="1">
    <citation type="journal article" date="2019" name="Int. J. Syst. Evol. Microbiol.">
        <title>The Global Catalogue of Microorganisms (GCM) 10K type strain sequencing project: providing services to taxonomists for standard genome sequencing and annotation.</title>
        <authorList>
            <consortium name="The Broad Institute Genomics Platform"/>
            <consortium name="The Broad Institute Genome Sequencing Center for Infectious Disease"/>
            <person name="Wu L."/>
            <person name="Ma J."/>
        </authorList>
    </citation>
    <scope>NUCLEOTIDE SEQUENCE [LARGE SCALE GENOMIC DNA]</scope>
    <source>
        <strain evidence="2">TBRC 5832</strain>
    </source>
</reference>
<keyword evidence="2" id="KW-1185">Reference proteome</keyword>
<proteinExistence type="predicted"/>
<dbReference type="EMBL" id="JBHSBL010000029">
    <property type="protein sequence ID" value="MFC4071791.1"/>
    <property type="molecule type" value="Genomic_DNA"/>
</dbReference>
<dbReference type="Proteomes" id="UP001595867">
    <property type="component" value="Unassembled WGS sequence"/>
</dbReference>
<comment type="caution">
    <text evidence="1">The sequence shown here is derived from an EMBL/GenBank/DDBJ whole genome shotgun (WGS) entry which is preliminary data.</text>
</comment>
<dbReference type="RefSeq" id="WP_378072669.1">
    <property type="nucleotide sequence ID" value="NZ_JBHSBL010000029.1"/>
</dbReference>